<reference evidence="3 4" key="1">
    <citation type="submission" date="2021-02" db="EMBL/GenBank/DDBJ databases">
        <title>Variation within the Batrachochytrium salamandrivorans European outbreak.</title>
        <authorList>
            <person name="Kelly M."/>
            <person name="Pasmans F."/>
            <person name="Shea T.P."/>
            <person name="Munoz J.F."/>
            <person name="Carranza S."/>
            <person name="Cuomo C.A."/>
            <person name="Martel A."/>
        </authorList>
    </citation>
    <scope>NUCLEOTIDE SEQUENCE [LARGE SCALE GENOMIC DNA]</scope>
    <source>
        <strain evidence="3 4">AMFP18/2</strain>
    </source>
</reference>
<comment type="caution">
    <text evidence="3">The sequence shown here is derived from an EMBL/GenBank/DDBJ whole genome shotgun (WGS) entry which is preliminary data.</text>
</comment>
<dbReference type="EMBL" id="JAFCIX010000056">
    <property type="protein sequence ID" value="KAH6599874.1"/>
    <property type="molecule type" value="Genomic_DNA"/>
</dbReference>
<evidence type="ECO:0000313" key="3">
    <source>
        <dbReference type="EMBL" id="KAH6599874.1"/>
    </source>
</evidence>
<feature type="coiled-coil region" evidence="1">
    <location>
        <begin position="89"/>
        <end position="137"/>
    </location>
</feature>
<feature type="compositionally biased region" description="Basic and acidic residues" evidence="2">
    <location>
        <begin position="26"/>
        <end position="43"/>
    </location>
</feature>
<evidence type="ECO:0000256" key="2">
    <source>
        <dbReference type="SAM" id="MobiDB-lite"/>
    </source>
</evidence>
<organism evidence="3 4">
    <name type="scientific">Batrachochytrium salamandrivorans</name>
    <dbReference type="NCBI Taxonomy" id="1357716"/>
    <lineage>
        <taxon>Eukaryota</taxon>
        <taxon>Fungi</taxon>
        <taxon>Fungi incertae sedis</taxon>
        <taxon>Chytridiomycota</taxon>
        <taxon>Chytridiomycota incertae sedis</taxon>
        <taxon>Chytridiomycetes</taxon>
        <taxon>Rhizophydiales</taxon>
        <taxon>Rhizophydiales incertae sedis</taxon>
        <taxon>Batrachochytrium</taxon>
    </lineage>
</organism>
<gene>
    <name evidence="3" type="ORF">BASA50_002703</name>
</gene>
<feature type="region of interest" description="Disordered" evidence="2">
    <location>
        <begin position="1"/>
        <end position="81"/>
    </location>
</feature>
<feature type="region of interest" description="Disordered" evidence="2">
    <location>
        <begin position="182"/>
        <end position="213"/>
    </location>
</feature>
<proteinExistence type="predicted"/>
<protein>
    <submittedName>
        <fullName evidence="3">Uncharacterized protein</fullName>
    </submittedName>
</protein>
<keyword evidence="4" id="KW-1185">Reference proteome</keyword>
<feature type="compositionally biased region" description="Polar residues" evidence="2">
    <location>
        <begin position="1"/>
        <end position="10"/>
    </location>
</feature>
<sequence>MLQKNANPKSNHGKGKPAPSGAFTHRIREDGEVFSSEEGRDTSSDTTPLASVAGSVRMRSTDSDRSVRATPKKARDVSPPPQDDLWVVVKNLSQQFAAQQTELATLSNAFALQQKTIADLEKINRDLEKVLSNMASQMASTGEANQTALAAILARLEAGPVASQVVVPNNKDYPPLKQTGAKLKRKSVATKPNPTTTITATDTTTTTTDQPSKDTRFADAVKKRPTHQQLVERQPEFRKAGAAAWLALKRETSVPAHSAPKVELSSGLRIIYASGFPYAKPGDLRKAMQGARIRTSAVRDIRWISRQVVQLLVDADYVSAFTRIITSLDATIVKSFKAWVPRSEAADKDKLAAILSFAAKTVTTIQRSPDVKARNFFRSLLASIGGKTLEAATAEATKIRVQTPDFSISTLETVPKESLPVKKATEKEPAAPAVDPSFEMAAGVTPATQVDGATPTVTPIADVEMCL</sequence>
<dbReference type="Proteomes" id="UP001648503">
    <property type="component" value="Unassembled WGS sequence"/>
</dbReference>
<name>A0ABQ8FKH9_9FUNG</name>
<keyword evidence="1" id="KW-0175">Coiled coil</keyword>
<feature type="compositionally biased region" description="Low complexity" evidence="2">
    <location>
        <begin position="195"/>
        <end position="208"/>
    </location>
</feature>
<evidence type="ECO:0000313" key="4">
    <source>
        <dbReference type="Proteomes" id="UP001648503"/>
    </source>
</evidence>
<accession>A0ABQ8FKH9</accession>
<evidence type="ECO:0000256" key="1">
    <source>
        <dbReference type="SAM" id="Coils"/>
    </source>
</evidence>